<feature type="domain" description="Organic solvent tolerance-like N-terminal" evidence="4">
    <location>
        <begin position="40"/>
        <end position="168"/>
    </location>
</feature>
<keyword evidence="1 3" id="KW-0732">Signal</keyword>
<feature type="region of interest" description="Disordered" evidence="2">
    <location>
        <begin position="213"/>
        <end position="235"/>
    </location>
</feature>
<sequence>MGSLIGLVVLGLVAATAGARAQPIDMSHGGPITVTAENGLEWHQNDQTVIATGNAHATRGDVTVTADRLIAHYRRKADAAGGAKADAKPDAKPAASGKPDATSGAIPGGPGDTGSSEIYRVEAIGDVHIDTPTDHATAQRAIYDIDQAVLLMTGSNLRVVTPNDTLTARDSMEYWSQKHMAVARGNAVVVTNDGRRISADVLVAYTVDNAQKTPAAPPAATKAAAHPDRPDDPLAASGKLQKVEAFGNVVIRTQTDYVTGDRGVYVPETGIARVVGHVRITRGQNQLNGEEAEVNLKTNISRLLSAPHTRVQGLVVPNDATAQAGGTQAAGKKGADKKDGKTAAAPADAAAPGPSAGKQGAPP</sequence>
<feature type="signal peptide" evidence="3">
    <location>
        <begin position="1"/>
        <end position="21"/>
    </location>
</feature>
<protein>
    <recommendedName>
        <fullName evidence="4">Organic solvent tolerance-like N-terminal domain-containing protein</fullName>
    </recommendedName>
</protein>
<evidence type="ECO:0000256" key="1">
    <source>
        <dbReference type="ARBA" id="ARBA00022729"/>
    </source>
</evidence>
<evidence type="ECO:0000313" key="5">
    <source>
        <dbReference type="EMBL" id="GAN78564.1"/>
    </source>
</evidence>
<feature type="domain" description="Organic solvent tolerance-like N-terminal" evidence="4">
    <location>
        <begin position="170"/>
        <end position="299"/>
    </location>
</feature>
<feature type="region of interest" description="Disordered" evidence="2">
    <location>
        <begin position="80"/>
        <end position="116"/>
    </location>
</feature>
<accession>A0A0D6PCH7</accession>
<name>A0A0D6PCH7_9PROT</name>
<dbReference type="PANTHER" id="PTHR36504">
    <property type="entry name" value="LIPOPOLYSACCHARIDE EXPORT SYSTEM PROTEIN LPTA"/>
    <property type="match status" value="1"/>
</dbReference>
<dbReference type="InterPro" id="IPR052037">
    <property type="entry name" value="LPS_export_LptA"/>
</dbReference>
<evidence type="ECO:0000259" key="4">
    <source>
        <dbReference type="Pfam" id="PF03968"/>
    </source>
</evidence>
<feature type="compositionally biased region" description="Low complexity" evidence="2">
    <location>
        <begin position="320"/>
        <end position="332"/>
    </location>
</feature>
<comment type="caution">
    <text evidence="5">The sequence shown here is derived from an EMBL/GenBank/DDBJ whole genome shotgun (WGS) entry which is preliminary data.</text>
</comment>
<organism evidence="5 6">
    <name type="scientific">Acidisphaera rubrifaciens HS-AP3</name>
    <dbReference type="NCBI Taxonomy" id="1231350"/>
    <lineage>
        <taxon>Bacteria</taxon>
        <taxon>Pseudomonadati</taxon>
        <taxon>Pseudomonadota</taxon>
        <taxon>Alphaproteobacteria</taxon>
        <taxon>Acetobacterales</taxon>
        <taxon>Acetobacteraceae</taxon>
        <taxon>Acidisphaera</taxon>
    </lineage>
</organism>
<dbReference type="GO" id="GO:0015920">
    <property type="term" value="P:lipopolysaccharide transport"/>
    <property type="evidence" value="ECO:0007669"/>
    <property type="project" value="TreeGrafter"/>
</dbReference>
<feature type="chain" id="PRO_5002309671" description="Organic solvent tolerance-like N-terminal domain-containing protein" evidence="3">
    <location>
        <begin position="22"/>
        <end position="363"/>
    </location>
</feature>
<dbReference type="GO" id="GO:0017089">
    <property type="term" value="F:glycolipid transfer activity"/>
    <property type="evidence" value="ECO:0007669"/>
    <property type="project" value="TreeGrafter"/>
</dbReference>
<dbReference type="Proteomes" id="UP000032680">
    <property type="component" value="Unassembled WGS sequence"/>
</dbReference>
<dbReference type="EMBL" id="BANB01001171">
    <property type="protein sequence ID" value="GAN78564.1"/>
    <property type="molecule type" value="Genomic_DNA"/>
</dbReference>
<dbReference type="GO" id="GO:0009279">
    <property type="term" value="C:cell outer membrane"/>
    <property type="evidence" value="ECO:0007669"/>
    <property type="project" value="TreeGrafter"/>
</dbReference>
<dbReference type="GO" id="GO:0030288">
    <property type="term" value="C:outer membrane-bounded periplasmic space"/>
    <property type="evidence" value="ECO:0007669"/>
    <property type="project" value="TreeGrafter"/>
</dbReference>
<gene>
    <name evidence="5" type="ORF">Asru_1187_01</name>
</gene>
<dbReference type="PANTHER" id="PTHR36504:SF1">
    <property type="entry name" value="LIPOPOLYSACCHARIDE EXPORT SYSTEM PROTEIN LPTA"/>
    <property type="match status" value="1"/>
</dbReference>
<keyword evidence="6" id="KW-1185">Reference proteome</keyword>
<reference evidence="5 6" key="1">
    <citation type="submission" date="2012-11" db="EMBL/GenBank/DDBJ databases">
        <title>Whole genome sequence of Acidisphaera rubrifaciens HS-AP3.</title>
        <authorList>
            <person name="Azuma Y."/>
            <person name="Higashiura N."/>
            <person name="Hirakawa H."/>
            <person name="Matsushita K."/>
        </authorList>
    </citation>
    <scope>NUCLEOTIDE SEQUENCE [LARGE SCALE GENOMIC DNA]</scope>
    <source>
        <strain evidence="5 6">HS-AP3</strain>
    </source>
</reference>
<dbReference type="InterPro" id="IPR005653">
    <property type="entry name" value="OstA-like_N"/>
</dbReference>
<evidence type="ECO:0000256" key="3">
    <source>
        <dbReference type="SAM" id="SignalP"/>
    </source>
</evidence>
<feature type="region of interest" description="Disordered" evidence="2">
    <location>
        <begin position="320"/>
        <end position="363"/>
    </location>
</feature>
<evidence type="ECO:0000313" key="6">
    <source>
        <dbReference type="Proteomes" id="UP000032680"/>
    </source>
</evidence>
<dbReference type="AlphaFoldDB" id="A0A0D6PCH7"/>
<dbReference type="Gene3D" id="2.60.450.10">
    <property type="entry name" value="Lipopolysaccharide (LPS) transport protein A like domain"/>
    <property type="match status" value="2"/>
</dbReference>
<feature type="compositionally biased region" description="Low complexity" evidence="2">
    <location>
        <begin position="92"/>
        <end position="101"/>
    </location>
</feature>
<evidence type="ECO:0000256" key="2">
    <source>
        <dbReference type="SAM" id="MobiDB-lite"/>
    </source>
</evidence>
<dbReference type="Pfam" id="PF03968">
    <property type="entry name" value="LptD_N"/>
    <property type="match status" value="2"/>
</dbReference>
<feature type="compositionally biased region" description="Low complexity" evidence="2">
    <location>
        <begin position="213"/>
        <end position="224"/>
    </location>
</feature>
<proteinExistence type="predicted"/>
<feature type="compositionally biased region" description="Low complexity" evidence="2">
    <location>
        <begin position="342"/>
        <end position="363"/>
    </location>
</feature>